<dbReference type="Pfam" id="PF10111">
    <property type="entry name" value="Glyco_tranf_2_2"/>
    <property type="match status" value="1"/>
</dbReference>
<evidence type="ECO:0000313" key="5">
    <source>
        <dbReference type="EMBL" id="RVT42470.1"/>
    </source>
</evidence>
<accession>A0A437JAU6</accession>
<dbReference type="Gene3D" id="3.90.550.10">
    <property type="entry name" value="Spore Coat Polysaccharide Biosynthesis Protein SpsA, Chain A"/>
    <property type="match status" value="1"/>
</dbReference>
<keyword evidence="3 5" id="KW-0808">Transferase</keyword>
<sequence>MALAVMTLSVLTIVKNRSSHLAQLVEGLRRSHRPPSELVIVDMASTSPVDIAPAPFPTRIVRIDLPGLPLAAARNAAARAAHGEMLLFLDVDCIAMAALTGVMADNLACHDALICAEVLYLGPNDADGPWQESDLLERGARHPVRAFPRHGVRREDNAGLFWSLVFGIRRRRFFDLGGFDEQFTGYGAEDTDFGFRARAHDLPLLFMGEAGAFHQYHDSFDPPLQHFDDIVRNAGLFRNRWQFWPMDGWLAAFEDMGLIVRHDTAIEVLRSPSSAELALTGLSGRSEKLS</sequence>
<comment type="caution">
    <text evidence="5">The sequence shown here is derived from an EMBL/GenBank/DDBJ whole genome shotgun (WGS) entry which is preliminary data.</text>
</comment>
<comment type="similarity">
    <text evidence="1">Belongs to the glycosyltransferase 2 family.</text>
</comment>
<keyword evidence="2" id="KW-0328">Glycosyltransferase</keyword>
<name>A0A437JAU6_9SPHN</name>
<dbReference type="SUPFAM" id="SSF53448">
    <property type="entry name" value="Nucleotide-diphospho-sugar transferases"/>
    <property type="match status" value="1"/>
</dbReference>
<gene>
    <name evidence="5" type="ORF">ENE74_08800</name>
</gene>
<protein>
    <submittedName>
        <fullName evidence="5">Glycosyltransferase</fullName>
    </submittedName>
</protein>
<dbReference type="PANTHER" id="PTHR43179">
    <property type="entry name" value="RHAMNOSYLTRANSFERASE WBBL"/>
    <property type="match status" value="1"/>
</dbReference>
<evidence type="ECO:0000259" key="4">
    <source>
        <dbReference type="Pfam" id="PF10111"/>
    </source>
</evidence>
<evidence type="ECO:0000256" key="1">
    <source>
        <dbReference type="ARBA" id="ARBA00006739"/>
    </source>
</evidence>
<dbReference type="Proteomes" id="UP000282977">
    <property type="component" value="Unassembled WGS sequence"/>
</dbReference>
<feature type="domain" description="Glycosyltransferase 2-like prokaryotic type" evidence="4">
    <location>
        <begin position="69"/>
        <end position="196"/>
    </location>
</feature>
<organism evidence="5 6">
    <name type="scientific">Sphingobium algorifonticola</name>
    <dbReference type="NCBI Taxonomy" id="2008318"/>
    <lineage>
        <taxon>Bacteria</taxon>
        <taxon>Pseudomonadati</taxon>
        <taxon>Pseudomonadota</taxon>
        <taxon>Alphaproteobacteria</taxon>
        <taxon>Sphingomonadales</taxon>
        <taxon>Sphingomonadaceae</taxon>
        <taxon>Sphingobium</taxon>
    </lineage>
</organism>
<dbReference type="AlphaFoldDB" id="A0A437JAU6"/>
<proteinExistence type="inferred from homology"/>
<keyword evidence="6" id="KW-1185">Reference proteome</keyword>
<dbReference type="OrthoDB" id="6653642at2"/>
<dbReference type="InterPro" id="IPR029044">
    <property type="entry name" value="Nucleotide-diphossugar_trans"/>
</dbReference>
<dbReference type="GO" id="GO:0016757">
    <property type="term" value="F:glycosyltransferase activity"/>
    <property type="evidence" value="ECO:0007669"/>
    <property type="project" value="UniProtKB-KW"/>
</dbReference>
<dbReference type="PANTHER" id="PTHR43179:SF12">
    <property type="entry name" value="GALACTOFURANOSYLTRANSFERASE GLFT2"/>
    <property type="match status" value="1"/>
</dbReference>
<evidence type="ECO:0000313" key="6">
    <source>
        <dbReference type="Proteomes" id="UP000282977"/>
    </source>
</evidence>
<dbReference type="InterPro" id="IPR019290">
    <property type="entry name" value="GlycosylTrfase-like_prok"/>
</dbReference>
<reference evidence="5 6" key="1">
    <citation type="submission" date="2019-01" db="EMBL/GenBank/DDBJ databases">
        <authorList>
            <person name="Chen W.-M."/>
        </authorList>
    </citation>
    <scope>NUCLEOTIDE SEQUENCE [LARGE SCALE GENOMIC DNA]</scope>
    <source>
        <strain evidence="5 6">TLA-22</strain>
    </source>
</reference>
<evidence type="ECO:0000256" key="2">
    <source>
        <dbReference type="ARBA" id="ARBA00022676"/>
    </source>
</evidence>
<dbReference type="EMBL" id="RZUL01000002">
    <property type="protein sequence ID" value="RVT42470.1"/>
    <property type="molecule type" value="Genomic_DNA"/>
</dbReference>
<evidence type="ECO:0000256" key="3">
    <source>
        <dbReference type="ARBA" id="ARBA00022679"/>
    </source>
</evidence>